<feature type="domain" description="C2H2-type" evidence="14">
    <location>
        <begin position="600"/>
        <end position="627"/>
    </location>
</feature>
<evidence type="ECO:0000256" key="9">
    <source>
        <dbReference type="ARBA" id="ARBA00023125"/>
    </source>
</evidence>
<feature type="domain" description="C2H2-type" evidence="14">
    <location>
        <begin position="432"/>
        <end position="459"/>
    </location>
</feature>
<keyword evidence="6 12" id="KW-0863">Zinc-finger</keyword>
<evidence type="ECO:0000256" key="3">
    <source>
        <dbReference type="ARBA" id="ARBA00022553"/>
    </source>
</evidence>
<feature type="compositionally biased region" description="Basic and acidic residues" evidence="13">
    <location>
        <begin position="285"/>
        <end position="296"/>
    </location>
</feature>
<dbReference type="FunFam" id="3.30.160.60:FF:000016">
    <property type="entry name" value="zinc finger protein 37 homolog"/>
    <property type="match status" value="3"/>
</dbReference>
<dbReference type="PANTHER" id="PTHR23235">
    <property type="entry name" value="KRUEPPEL-LIKE TRANSCRIPTION FACTOR"/>
    <property type="match status" value="1"/>
</dbReference>
<dbReference type="PROSITE" id="PS50805">
    <property type="entry name" value="KRAB"/>
    <property type="match status" value="1"/>
</dbReference>
<dbReference type="RefSeq" id="XP_025033097.1">
    <property type="nucleotide sequence ID" value="XM_025177329.1"/>
</dbReference>
<keyword evidence="3" id="KW-0597">Phosphoprotein</keyword>
<dbReference type="PROSITE" id="PS00028">
    <property type="entry name" value="ZINC_FINGER_C2H2_1"/>
    <property type="match status" value="10"/>
</dbReference>
<evidence type="ECO:0000256" key="8">
    <source>
        <dbReference type="ARBA" id="ARBA00023015"/>
    </source>
</evidence>
<dbReference type="FunFam" id="3.30.160.60:FF:000176">
    <property type="entry name" value="zinc finger protein 70"/>
    <property type="match status" value="1"/>
</dbReference>
<feature type="domain" description="C2H2-type" evidence="14">
    <location>
        <begin position="460"/>
        <end position="487"/>
    </location>
</feature>
<dbReference type="OrthoDB" id="6591996at2759"/>
<proteinExistence type="inferred from homology"/>
<keyword evidence="7" id="KW-0862">Zinc</keyword>
<evidence type="ECO:0000256" key="12">
    <source>
        <dbReference type="PROSITE-ProRule" id="PRU00042"/>
    </source>
</evidence>
<dbReference type="InterPro" id="IPR036236">
    <property type="entry name" value="Znf_C2H2_sf"/>
</dbReference>
<feature type="domain" description="C2H2-type" evidence="14">
    <location>
        <begin position="656"/>
        <end position="683"/>
    </location>
</feature>
<feature type="domain" description="C2H2-type" evidence="14">
    <location>
        <begin position="488"/>
        <end position="515"/>
    </location>
</feature>
<feature type="domain" description="C2H2-type" evidence="14">
    <location>
        <begin position="404"/>
        <end position="431"/>
    </location>
</feature>
<evidence type="ECO:0000259" key="15">
    <source>
        <dbReference type="PROSITE" id="PS50804"/>
    </source>
</evidence>
<dbReference type="InterPro" id="IPR001909">
    <property type="entry name" value="KRAB"/>
</dbReference>
<dbReference type="FunFam" id="3.30.160.60:FF:001498">
    <property type="entry name" value="Zinc finger protein 404"/>
    <property type="match status" value="1"/>
</dbReference>
<dbReference type="Gene3D" id="6.10.140.140">
    <property type="match status" value="1"/>
</dbReference>
<dbReference type="Proteomes" id="UP000695026">
    <property type="component" value="Unplaced"/>
</dbReference>
<evidence type="ECO:0000256" key="1">
    <source>
        <dbReference type="ARBA" id="ARBA00004123"/>
    </source>
</evidence>
<dbReference type="InterPro" id="IPR038269">
    <property type="entry name" value="SCAN_sf"/>
</dbReference>
<keyword evidence="9" id="KW-0238">DNA-binding</keyword>
<feature type="domain" description="C2H2-type" evidence="14">
    <location>
        <begin position="376"/>
        <end position="403"/>
    </location>
</feature>
<keyword evidence="4" id="KW-0479">Metal-binding</keyword>
<dbReference type="FunFam" id="3.30.160.60:FF:001532">
    <property type="entry name" value="Zinc finger protein 483"/>
    <property type="match status" value="1"/>
</dbReference>
<dbReference type="SUPFAM" id="SSF109640">
    <property type="entry name" value="KRAB domain (Kruppel-associated box)"/>
    <property type="match status" value="1"/>
</dbReference>
<evidence type="ECO:0000313" key="17">
    <source>
        <dbReference type="Proteomes" id="UP000695026"/>
    </source>
</evidence>
<dbReference type="CDD" id="cd07936">
    <property type="entry name" value="SCAN"/>
    <property type="match status" value="1"/>
</dbReference>
<dbReference type="CDD" id="cd07765">
    <property type="entry name" value="KRAB_A-box"/>
    <property type="match status" value="1"/>
</dbReference>
<dbReference type="SMART" id="SM00431">
    <property type="entry name" value="SCAN"/>
    <property type="match status" value="1"/>
</dbReference>
<dbReference type="InterPro" id="IPR013087">
    <property type="entry name" value="Znf_C2H2_type"/>
</dbReference>
<feature type="domain" description="C2H2-type" evidence="14">
    <location>
        <begin position="628"/>
        <end position="655"/>
    </location>
</feature>
<dbReference type="GO" id="GO:0031981">
    <property type="term" value="C:nuclear lumen"/>
    <property type="evidence" value="ECO:0007669"/>
    <property type="project" value="UniProtKB-ARBA"/>
</dbReference>
<keyword evidence="10" id="KW-0804">Transcription</keyword>
<feature type="domain" description="SCAN box" evidence="15">
    <location>
        <begin position="42"/>
        <end position="120"/>
    </location>
</feature>
<feature type="domain" description="C2H2-type" evidence="14">
    <location>
        <begin position="544"/>
        <end position="571"/>
    </location>
</feature>
<evidence type="ECO:0000256" key="6">
    <source>
        <dbReference type="ARBA" id="ARBA00022771"/>
    </source>
</evidence>
<feature type="domain" description="KRAB" evidence="16">
    <location>
        <begin position="210"/>
        <end position="288"/>
    </location>
</feature>
<sequence length="759" mass="86943">MDLQHLEGKGSHAAQGKSCEELWRRMGQKMQKEENITLDTSRQRFRNVRYQETVGPRKVCSQLYHLCCQWLKPEKHSKAEILDLVILEQFLAILTPELGSWVRECGAETSSQAVALVEGFLLSQAEDKRQGKLQLFPMWGPLVEVVAEWPKPRVPLSKSSQELFLGVNSPKGQAQDMSPESRTTLLDLVETSPLHVEAETADMVPVQGPVSFKDVTVCFTKEEWTLLDADQKALHEEVMLENSRNVTSLVDGPQNKNYHQTDMVLLQKNKQGKEEEIFGSPQRPRMHEGHQSNKRDDESSVFLHVEIQGFPIPQNDNRNKRGECLGKLFQDKSDLYKNCKNFTKNNQDNCRANGKSCNQISPLSLQQRVYISGKPYNWAECGKHFSKSSNLTTHERIRTGEKPYPCLEYGKTFRQSGFLTSHKRIPTGEKPYKCMECGKKFRKCSHLTSHKRIHTGEKPHTCMECGKRFRRCSDLTSHKRIHTGEKPYQCSKCGKNFYDSSSLTSHKRTHTGEKPYKCMECGKSFRHSSSLTCHKRIHTGEKPYKCDNCGKSFYYSSGLTSHKRIHTGEKAYKCMECGKNFRESNHLTSHKRIHTGEKPYKCMECGKSFRRCSGLTSHKRIHTGEKPYTCNKCGKSFYDSSSLTSHKRTHTGEKPYKCMECGKSFKQSRFLTSHKRTHTGEKPYKCTECGKSFKQSRSLTSHKRIHAGEKSYTFMENGKSISHCDDLVSQRESKTGDAVEQEKILGASRYLTLWNSPIM</sequence>
<dbReference type="GO" id="GO:0000981">
    <property type="term" value="F:DNA-binding transcription factor activity, RNA polymerase II-specific"/>
    <property type="evidence" value="ECO:0007669"/>
    <property type="project" value="TreeGrafter"/>
</dbReference>
<comment type="similarity">
    <text evidence="2">Belongs to the krueppel C2H2-type zinc-finger protein family.</text>
</comment>
<keyword evidence="11" id="KW-0539">Nucleus</keyword>
<feature type="domain" description="C2H2-type" evidence="14">
    <location>
        <begin position="516"/>
        <end position="543"/>
    </location>
</feature>
<dbReference type="SMART" id="SM00355">
    <property type="entry name" value="ZnF_C2H2"/>
    <property type="match status" value="10"/>
</dbReference>
<accession>A0A9F2RFF3</accession>
<dbReference type="FunFam" id="1.10.4020.10:FF:000005">
    <property type="entry name" value="Uncharacterized protein"/>
    <property type="match status" value="1"/>
</dbReference>
<name>A0A9F2RFF3_PYTBI</name>
<organism evidence="17 18">
    <name type="scientific">Python bivittatus</name>
    <name type="common">Burmese python</name>
    <name type="synonym">Python molurus bivittatus</name>
    <dbReference type="NCBI Taxonomy" id="176946"/>
    <lineage>
        <taxon>Eukaryota</taxon>
        <taxon>Metazoa</taxon>
        <taxon>Chordata</taxon>
        <taxon>Craniata</taxon>
        <taxon>Vertebrata</taxon>
        <taxon>Euteleostomi</taxon>
        <taxon>Lepidosauria</taxon>
        <taxon>Squamata</taxon>
        <taxon>Bifurcata</taxon>
        <taxon>Unidentata</taxon>
        <taxon>Episquamata</taxon>
        <taxon>Toxicofera</taxon>
        <taxon>Serpentes</taxon>
        <taxon>Henophidia</taxon>
        <taxon>Pythonidae</taxon>
        <taxon>Python</taxon>
    </lineage>
</organism>
<evidence type="ECO:0000259" key="14">
    <source>
        <dbReference type="PROSITE" id="PS50157"/>
    </source>
</evidence>
<dbReference type="PROSITE" id="PS50804">
    <property type="entry name" value="SCAN_BOX"/>
    <property type="match status" value="1"/>
</dbReference>
<evidence type="ECO:0000256" key="11">
    <source>
        <dbReference type="ARBA" id="ARBA00023242"/>
    </source>
</evidence>
<keyword evidence="5" id="KW-0677">Repeat</keyword>
<dbReference type="GeneID" id="103048826"/>
<evidence type="ECO:0000313" key="19">
    <source>
        <dbReference type="RefSeq" id="XP_025033097.1"/>
    </source>
</evidence>
<dbReference type="KEGG" id="pbi:103048826"/>
<dbReference type="SUPFAM" id="SSF57667">
    <property type="entry name" value="beta-beta-alpha zinc fingers"/>
    <property type="match status" value="6"/>
</dbReference>
<dbReference type="InterPro" id="IPR036051">
    <property type="entry name" value="KRAB_dom_sf"/>
</dbReference>
<dbReference type="Pfam" id="PF01352">
    <property type="entry name" value="KRAB"/>
    <property type="match status" value="1"/>
</dbReference>
<keyword evidence="17" id="KW-1185">Reference proteome</keyword>
<feature type="domain" description="C2H2-type" evidence="14">
    <location>
        <begin position="572"/>
        <end position="599"/>
    </location>
</feature>
<dbReference type="PROSITE" id="PS50157">
    <property type="entry name" value="ZINC_FINGER_C2H2_2"/>
    <property type="match status" value="12"/>
</dbReference>
<dbReference type="Pfam" id="PF02023">
    <property type="entry name" value="SCAN"/>
    <property type="match status" value="1"/>
</dbReference>
<evidence type="ECO:0000313" key="18">
    <source>
        <dbReference type="RefSeq" id="XP_007444942.1"/>
    </source>
</evidence>
<dbReference type="SUPFAM" id="SSF47353">
    <property type="entry name" value="Retrovirus capsid dimerization domain-like"/>
    <property type="match status" value="1"/>
</dbReference>
<evidence type="ECO:0000259" key="16">
    <source>
        <dbReference type="PROSITE" id="PS50805"/>
    </source>
</evidence>
<protein>
    <submittedName>
        <fullName evidence="18">Zinc finger protein 436-like isoform X1</fullName>
    </submittedName>
    <submittedName>
        <fullName evidence="19">Zinc finger protein 436-like isoform X2</fullName>
    </submittedName>
</protein>
<dbReference type="Gene3D" id="1.10.4020.10">
    <property type="entry name" value="DNA breaking-rejoining enzymes"/>
    <property type="match status" value="1"/>
</dbReference>
<dbReference type="Gene3D" id="3.30.160.60">
    <property type="entry name" value="Classic Zinc Finger"/>
    <property type="match status" value="12"/>
</dbReference>
<evidence type="ECO:0000256" key="7">
    <source>
        <dbReference type="ARBA" id="ARBA00022833"/>
    </source>
</evidence>
<keyword evidence="8" id="KW-0805">Transcription regulation</keyword>
<evidence type="ECO:0000256" key="13">
    <source>
        <dbReference type="SAM" id="MobiDB-lite"/>
    </source>
</evidence>
<dbReference type="FunFam" id="3.30.160.60:FF:002061">
    <property type="entry name" value="Uncharacterized protein"/>
    <property type="match status" value="1"/>
</dbReference>
<dbReference type="PANTHER" id="PTHR23235:SF142">
    <property type="entry name" value="ZINC FINGER PROTEIN 384"/>
    <property type="match status" value="1"/>
</dbReference>
<dbReference type="RefSeq" id="XP_007444942.1">
    <property type="nucleotide sequence ID" value="XM_007444880.2"/>
</dbReference>
<dbReference type="GO" id="GO:0008270">
    <property type="term" value="F:zinc ion binding"/>
    <property type="evidence" value="ECO:0007669"/>
    <property type="project" value="UniProtKB-KW"/>
</dbReference>
<feature type="region of interest" description="Disordered" evidence="13">
    <location>
        <begin position="273"/>
        <end position="296"/>
    </location>
</feature>
<dbReference type="FunFam" id="3.30.160.60:FF:002090">
    <property type="entry name" value="Zinc finger protein 473"/>
    <property type="match status" value="1"/>
</dbReference>
<dbReference type="AlphaFoldDB" id="A0A9F2RFF3"/>
<dbReference type="InterPro" id="IPR003309">
    <property type="entry name" value="SCAN_dom"/>
</dbReference>
<gene>
    <name evidence="18 19" type="primary">LOC103048826</name>
</gene>
<evidence type="ECO:0000256" key="5">
    <source>
        <dbReference type="ARBA" id="ARBA00022737"/>
    </source>
</evidence>
<comment type="subcellular location">
    <subcellularLocation>
        <location evidence="1">Nucleus</location>
    </subcellularLocation>
</comment>
<dbReference type="Pfam" id="PF00096">
    <property type="entry name" value="zf-C2H2"/>
    <property type="match status" value="10"/>
</dbReference>
<evidence type="ECO:0000256" key="10">
    <source>
        <dbReference type="ARBA" id="ARBA00023163"/>
    </source>
</evidence>
<feature type="domain" description="C2H2-type" evidence="14">
    <location>
        <begin position="684"/>
        <end position="711"/>
    </location>
</feature>
<evidence type="ECO:0000256" key="2">
    <source>
        <dbReference type="ARBA" id="ARBA00006991"/>
    </source>
</evidence>
<dbReference type="GO" id="GO:0000978">
    <property type="term" value="F:RNA polymerase II cis-regulatory region sequence-specific DNA binding"/>
    <property type="evidence" value="ECO:0007669"/>
    <property type="project" value="TreeGrafter"/>
</dbReference>
<dbReference type="SMART" id="SM00349">
    <property type="entry name" value="KRAB"/>
    <property type="match status" value="1"/>
</dbReference>
<evidence type="ECO:0000256" key="4">
    <source>
        <dbReference type="ARBA" id="ARBA00022723"/>
    </source>
</evidence>
<reference evidence="18 19" key="1">
    <citation type="submission" date="2025-04" db="UniProtKB">
        <authorList>
            <consortium name="RefSeq"/>
        </authorList>
    </citation>
    <scope>IDENTIFICATION</scope>
    <source>
        <tissue evidence="18 19">Liver</tissue>
    </source>
</reference>
<dbReference type="FunFam" id="3.30.160.60:FF:002343">
    <property type="entry name" value="Zinc finger protein 33A"/>
    <property type="match status" value="4"/>
</dbReference>